<proteinExistence type="predicted"/>
<dbReference type="EMBL" id="DWWJ01000150">
    <property type="protein sequence ID" value="HJC41556.1"/>
    <property type="molecule type" value="Genomic_DNA"/>
</dbReference>
<protein>
    <submittedName>
        <fullName evidence="1">Ribbon-helix-helix protein, CopG family</fullName>
    </submittedName>
</protein>
<dbReference type="AlphaFoldDB" id="A0A9D2NZG7"/>
<evidence type="ECO:0000313" key="1">
    <source>
        <dbReference type="EMBL" id="HJC41556.1"/>
    </source>
</evidence>
<gene>
    <name evidence="1" type="ORF">H9701_08385</name>
</gene>
<accession>A0A9D2NZG7</accession>
<reference evidence="1" key="1">
    <citation type="journal article" date="2021" name="PeerJ">
        <title>Extensive microbial diversity within the chicken gut microbiome revealed by metagenomics and culture.</title>
        <authorList>
            <person name="Gilroy R."/>
            <person name="Ravi A."/>
            <person name="Getino M."/>
            <person name="Pursley I."/>
            <person name="Horton D.L."/>
            <person name="Alikhan N.F."/>
            <person name="Baker D."/>
            <person name="Gharbi K."/>
            <person name="Hall N."/>
            <person name="Watson M."/>
            <person name="Adriaenssens E.M."/>
            <person name="Foster-Nyarko E."/>
            <person name="Jarju S."/>
            <person name="Secka A."/>
            <person name="Antonio M."/>
            <person name="Oren A."/>
            <person name="Chaudhuri R.R."/>
            <person name="La Ragione R."/>
            <person name="Hildebrand F."/>
            <person name="Pallen M.J."/>
        </authorList>
    </citation>
    <scope>NUCLEOTIDE SEQUENCE</scope>
    <source>
        <strain evidence="1">CHK186-1790</strain>
    </source>
</reference>
<organism evidence="1 2">
    <name type="scientific">Candidatus Intestinimonas pullistercoris</name>
    <dbReference type="NCBI Taxonomy" id="2838623"/>
    <lineage>
        <taxon>Bacteria</taxon>
        <taxon>Bacillati</taxon>
        <taxon>Bacillota</taxon>
        <taxon>Clostridia</taxon>
        <taxon>Eubacteriales</taxon>
        <taxon>Intestinimonas</taxon>
    </lineage>
</organism>
<dbReference type="SUPFAM" id="SSF47598">
    <property type="entry name" value="Ribbon-helix-helix"/>
    <property type="match status" value="1"/>
</dbReference>
<dbReference type="Proteomes" id="UP000823882">
    <property type="component" value="Unassembled WGS sequence"/>
</dbReference>
<name>A0A9D2NZG7_9FIRM</name>
<dbReference type="InterPro" id="IPR010985">
    <property type="entry name" value="Ribbon_hlx_hlx"/>
</dbReference>
<sequence>MGVEKKVYSFRLEPELVKELQRRARQENRTLSNLVETVLKQYALSEAEPERPPVGIS</sequence>
<evidence type="ECO:0000313" key="2">
    <source>
        <dbReference type="Proteomes" id="UP000823882"/>
    </source>
</evidence>
<comment type="caution">
    <text evidence="1">The sequence shown here is derived from an EMBL/GenBank/DDBJ whole genome shotgun (WGS) entry which is preliminary data.</text>
</comment>
<reference evidence="1" key="2">
    <citation type="submission" date="2021-04" db="EMBL/GenBank/DDBJ databases">
        <authorList>
            <person name="Gilroy R."/>
        </authorList>
    </citation>
    <scope>NUCLEOTIDE SEQUENCE</scope>
    <source>
        <strain evidence="1">CHK186-1790</strain>
    </source>
</reference>
<dbReference type="GO" id="GO:0006355">
    <property type="term" value="P:regulation of DNA-templated transcription"/>
    <property type="evidence" value="ECO:0007669"/>
    <property type="project" value="InterPro"/>
</dbReference>